<keyword evidence="5" id="KW-1185">Reference proteome</keyword>
<accession>A0AAU8MZP5</accession>
<dbReference type="CDD" id="cd04647">
    <property type="entry name" value="LbH_MAT_like"/>
    <property type="match status" value="1"/>
</dbReference>
<organism evidence="4">
    <name type="scientific">Lysobacter firmicutimachus</name>
    <dbReference type="NCBI Taxonomy" id="1792846"/>
    <lineage>
        <taxon>Bacteria</taxon>
        <taxon>Pseudomonadati</taxon>
        <taxon>Pseudomonadota</taxon>
        <taxon>Gammaproteobacteria</taxon>
        <taxon>Lysobacterales</taxon>
        <taxon>Lysobacteraceae</taxon>
        <taxon>Lysobacter</taxon>
    </lineage>
</organism>
<dbReference type="EMBL" id="JBANDL010000002">
    <property type="protein sequence ID" value="MEI2453756.1"/>
    <property type="molecule type" value="Genomic_DNA"/>
</dbReference>
<keyword evidence="2 4" id="KW-0808">Transferase</keyword>
<dbReference type="Gene3D" id="2.160.10.10">
    <property type="entry name" value="Hexapeptide repeat proteins"/>
    <property type="match status" value="1"/>
</dbReference>
<evidence type="ECO:0000313" key="3">
    <source>
        <dbReference type="EMBL" id="MEI2453756.1"/>
    </source>
</evidence>
<dbReference type="PANTHER" id="PTHR23416">
    <property type="entry name" value="SIALIC ACID SYNTHASE-RELATED"/>
    <property type="match status" value="1"/>
</dbReference>
<evidence type="ECO:0000313" key="4">
    <source>
        <dbReference type="EMBL" id="XCO77151.1"/>
    </source>
</evidence>
<gene>
    <name evidence="4" type="ORF">ABU614_10320</name>
    <name evidence="3" type="ORF">V2J18_03585</name>
</gene>
<sequence length="177" mass="19190">MSSLSKTAYVIARTLSAFGLPGLRGLRTRIYAWHFRAAGMSVSDRVMVVAAHRSDSAAISFGRGVELGADSYIDYSGGVRIGDHVAVSEGAKLFTHNHAVRRGHADWHRNPIEFSPLQIEDYAWIGAGATVLPRVRRIGRGAIVGAGAVLAEDVPDFAVYAGNPAREIFRRDITEQD</sequence>
<dbReference type="GO" id="GO:0008374">
    <property type="term" value="F:O-acyltransferase activity"/>
    <property type="evidence" value="ECO:0007669"/>
    <property type="project" value="TreeGrafter"/>
</dbReference>
<proteinExistence type="inferred from homology"/>
<dbReference type="GO" id="GO:0005829">
    <property type="term" value="C:cytosol"/>
    <property type="evidence" value="ECO:0007669"/>
    <property type="project" value="TreeGrafter"/>
</dbReference>
<name>A0AAU8MZP5_9GAMM</name>
<dbReference type="SUPFAM" id="SSF51161">
    <property type="entry name" value="Trimeric LpxA-like enzymes"/>
    <property type="match status" value="1"/>
</dbReference>
<dbReference type="EMBL" id="CP159925">
    <property type="protein sequence ID" value="XCO77151.1"/>
    <property type="molecule type" value="Genomic_DNA"/>
</dbReference>
<dbReference type="AlphaFoldDB" id="A0AAU8MZP5"/>
<evidence type="ECO:0000256" key="1">
    <source>
        <dbReference type="ARBA" id="ARBA00007274"/>
    </source>
</evidence>
<evidence type="ECO:0000256" key="2">
    <source>
        <dbReference type="ARBA" id="ARBA00022679"/>
    </source>
</evidence>
<dbReference type="RefSeq" id="WP_064747685.1">
    <property type="nucleotide sequence ID" value="NZ_CP159925.1"/>
</dbReference>
<reference evidence="4" key="2">
    <citation type="submission" date="2024-06" db="EMBL/GenBank/DDBJ databases">
        <authorList>
            <person name="Li S."/>
        </authorList>
    </citation>
    <scope>NUCLEOTIDE SEQUENCE</scope>
    <source>
        <strain evidence="4">SR10</strain>
    </source>
</reference>
<dbReference type="EC" id="2.3.1.-" evidence="4"/>
<reference evidence="3 5" key="1">
    <citation type="submission" date="2024-02" db="EMBL/GenBank/DDBJ databases">
        <title>Lysobacter Genome Sequencing and Mining.</title>
        <authorList>
            <person name="Bierman J."/>
            <person name="Walker M.C."/>
        </authorList>
    </citation>
    <scope>NUCLEOTIDE SEQUENCE [LARGE SCALE GENOMIC DNA]</scope>
    <source>
        <strain evidence="3 5">PB6250</strain>
    </source>
</reference>
<dbReference type="InterPro" id="IPR011004">
    <property type="entry name" value="Trimer_LpxA-like_sf"/>
</dbReference>
<protein>
    <submittedName>
        <fullName evidence="4">Acyltransferase</fullName>
        <ecNumber evidence="4">2.3.1.-</ecNumber>
    </submittedName>
</protein>
<comment type="similarity">
    <text evidence="1">Belongs to the transferase hexapeptide repeat family.</text>
</comment>
<keyword evidence="4" id="KW-0012">Acyltransferase</keyword>
<dbReference type="PANTHER" id="PTHR23416:SF23">
    <property type="entry name" value="ACETYLTRANSFERASE C18B11.09C-RELATED"/>
    <property type="match status" value="1"/>
</dbReference>
<evidence type="ECO:0000313" key="5">
    <source>
        <dbReference type="Proteomes" id="UP001387215"/>
    </source>
</evidence>
<dbReference type="InterPro" id="IPR051159">
    <property type="entry name" value="Hexapeptide_acetyltransf"/>
</dbReference>
<dbReference type="Proteomes" id="UP001387215">
    <property type="component" value="Unassembled WGS sequence"/>
</dbReference>